<feature type="domain" description="AMP-dependent synthetase/ligase" evidence="2">
    <location>
        <begin position="94"/>
        <end position="281"/>
    </location>
</feature>
<gene>
    <name evidence="3" type="ORF">MoryE10_24640</name>
</gene>
<protein>
    <submittedName>
        <fullName evidence="3">AMP-ligase</fullName>
    </submittedName>
</protein>
<dbReference type="InterPro" id="IPR000873">
    <property type="entry name" value="AMP-dep_synth/lig_dom"/>
</dbReference>
<evidence type="ECO:0000256" key="1">
    <source>
        <dbReference type="ARBA" id="ARBA00022598"/>
    </source>
</evidence>
<dbReference type="Pfam" id="PF00501">
    <property type="entry name" value="AMP-binding"/>
    <property type="match status" value="1"/>
</dbReference>
<evidence type="ECO:0000313" key="3">
    <source>
        <dbReference type="EMBL" id="BBL71858.1"/>
    </source>
</evidence>
<dbReference type="EMBL" id="AP019782">
    <property type="protein sequence ID" value="BBL71858.1"/>
    <property type="molecule type" value="Genomic_DNA"/>
</dbReference>
<evidence type="ECO:0000259" key="2">
    <source>
        <dbReference type="Pfam" id="PF00501"/>
    </source>
</evidence>
<accession>A0A8D4VP80</accession>
<sequence length="436" mass="48060">MREPLHSPQPNEAPFALYRGRLVTRGNLWSDVRELARRLPERPSMFNLCENRYLFCVSLLAAAWRGQACLLPPSSQAAVLREIADDYPGAYVAAEREAQAAGLPWFEVAATQSGAAAPEPDYDWRHPAVIAFTSGSGGRPKPCVHSLGTFRTSALMALSSLGLGQQPRLLLSTTPPQHMYGLETSVFWPLFSRLVLHDGKPFFPEDIRRIAANAPWPALLASTPTHLRALVKAPGSWDEIAGVISATDALPEQLAGQIKTALGRSPHEIYGSTETLSFANREPLRDSLWRPYAGARLIPDAAGQTRLESPHLPDPVWLQDDLRIEPDGRFNLLGRQQDMVKIGGKRASLAELNRRLKDIDGVEDGFCYLQETETGEGRLAAVVVGTADKQSVRQGLRPYVDEVFLPRRVHFAESLPRNAVGKLTKAELERFLANLA</sequence>
<dbReference type="GO" id="GO:0016874">
    <property type="term" value="F:ligase activity"/>
    <property type="evidence" value="ECO:0007669"/>
    <property type="project" value="UniProtKB-KW"/>
</dbReference>
<evidence type="ECO:0000313" key="4">
    <source>
        <dbReference type="Proteomes" id="UP000824988"/>
    </source>
</evidence>
<dbReference type="PANTHER" id="PTHR43767:SF8">
    <property type="entry name" value="LONG-CHAIN-FATTY-ACID--COA LIGASE"/>
    <property type="match status" value="1"/>
</dbReference>
<dbReference type="InterPro" id="IPR050237">
    <property type="entry name" value="ATP-dep_AMP-bd_enzyme"/>
</dbReference>
<keyword evidence="4" id="KW-1185">Reference proteome</keyword>
<reference evidence="3" key="1">
    <citation type="submission" date="2019-06" db="EMBL/GenBank/DDBJ databases">
        <title>Complete genome sequence of Methylogaea oryzae strain JCM16910.</title>
        <authorList>
            <person name="Asakawa S."/>
        </authorList>
    </citation>
    <scope>NUCLEOTIDE SEQUENCE</scope>
    <source>
        <strain evidence="3">E10</strain>
    </source>
</reference>
<dbReference type="KEGG" id="moz:MoryE10_24640"/>
<dbReference type="AlphaFoldDB" id="A0A8D4VP80"/>
<proteinExistence type="predicted"/>
<dbReference type="PANTHER" id="PTHR43767">
    <property type="entry name" value="LONG-CHAIN-FATTY-ACID--COA LIGASE"/>
    <property type="match status" value="1"/>
</dbReference>
<keyword evidence="1" id="KW-0436">Ligase</keyword>
<dbReference type="Proteomes" id="UP000824988">
    <property type="component" value="Chromosome"/>
</dbReference>
<name>A0A8D4VP80_9GAMM</name>
<organism evidence="3 4">
    <name type="scientific">Methylogaea oryzae</name>
    <dbReference type="NCBI Taxonomy" id="1295382"/>
    <lineage>
        <taxon>Bacteria</taxon>
        <taxon>Pseudomonadati</taxon>
        <taxon>Pseudomonadota</taxon>
        <taxon>Gammaproteobacteria</taxon>
        <taxon>Methylococcales</taxon>
        <taxon>Methylococcaceae</taxon>
        <taxon>Methylogaea</taxon>
    </lineage>
</organism>